<name>A0ABW8ZV58_9BURK</name>
<evidence type="ECO:0000256" key="1">
    <source>
        <dbReference type="SAM" id="MobiDB-lite"/>
    </source>
</evidence>
<dbReference type="InterPro" id="IPR041698">
    <property type="entry name" value="Methyltransf_25"/>
</dbReference>
<keyword evidence="3" id="KW-0489">Methyltransferase</keyword>
<dbReference type="GO" id="GO:0032259">
    <property type="term" value="P:methylation"/>
    <property type="evidence" value="ECO:0007669"/>
    <property type="project" value="UniProtKB-KW"/>
</dbReference>
<keyword evidence="4" id="KW-1185">Reference proteome</keyword>
<keyword evidence="3" id="KW-0808">Transferase</keyword>
<feature type="region of interest" description="Disordered" evidence="1">
    <location>
        <begin position="1"/>
        <end position="31"/>
    </location>
</feature>
<evidence type="ECO:0000259" key="2">
    <source>
        <dbReference type="Pfam" id="PF13649"/>
    </source>
</evidence>
<dbReference type="Gene3D" id="3.40.50.150">
    <property type="entry name" value="Vaccinia Virus protein VP39"/>
    <property type="match status" value="1"/>
</dbReference>
<accession>A0ABW8ZV58</accession>
<evidence type="ECO:0000313" key="3">
    <source>
        <dbReference type="EMBL" id="MFL9886213.1"/>
    </source>
</evidence>
<dbReference type="CDD" id="cd02440">
    <property type="entry name" value="AdoMet_MTases"/>
    <property type="match status" value="1"/>
</dbReference>
<protein>
    <submittedName>
        <fullName evidence="3">Class I SAM-dependent methyltransferase</fullName>
    </submittedName>
</protein>
<sequence length="250" mass="27309">MSATDLHHQPTDAPPQRDKHTHAMAHNAEPHSDPHAAYYAARASEYDVSVGYGTPLVERHLASLQARLQANLKGHDALELACGTGYWTHVAAATARSILATDRDAASLALAQARMASSDHVRCQHADAYSLDGVSGPFSAAFALFWWSHMPKSKIPAFLSTLHSKLAPGAQVVFADQLPYEWRGNRHFDDEGNLLEERALLDGTRFEIVKNFPTEAELAGLLAGTVDDLVYSTGAEGRWWMISYRTASCA</sequence>
<comment type="caution">
    <text evidence="3">The sequence shown here is derived from an EMBL/GenBank/DDBJ whole genome shotgun (WGS) entry which is preliminary data.</text>
</comment>
<organism evidence="3 4">
    <name type="scientific">Paraburkholderia agricolaris</name>
    <dbReference type="NCBI Taxonomy" id="2152888"/>
    <lineage>
        <taxon>Bacteria</taxon>
        <taxon>Pseudomonadati</taxon>
        <taxon>Pseudomonadota</taxon>
        <taxon>Betaproteobacteria</taxon>
        <taxon>Burkholderiales</taxon>
        <taxon>Burkholderiaceae</taxon>
        <taxon>Paraburkholderia</taxon>
    </lineage>
</organism>
<feature type="compositionally biased region" description="Basic and acidic residues" evidence="1">
    <location>
        <begin position="1"/>
        <end position="18"/>
    </location>
</feature>
<gene>
    <name evidence="3" type="ORF">PQR66_24445</name>
</gene>
<dbReference type="InterPro" id="IPR029063">
    <property type="entry name" value="SAM-dependent_MTases_sf"/>
</dbReference>
<evidence type="ECO:0000313" key="4">
    <source>
        <dbReference type="Proteomes" id="UP001629249"/>
    </source>
</evidence>
<feature type="domain" description="Methyltransferase" evidence="2">
    <location>
        <begin position="78"/>
        <end position="169"/>
    </location>
</feature>
<reference evidence="3 4" key="1">
    <citation type="journal article" date="2024" name="Chem. Sci.">
        <title>Discovery of megapolipeptins by genome mining of a Burkholderiales bacteria collection.</title>
        <authorList>
            <person name="Paulo B.S."/>
            <person name="Recchia M.J.J."/>
            <person name="Lee S."/>
            <person name="Fergusson C.H."/>
            <person name="Romanowski S.B."/>
            <person name="Hernandez A."/>
            <person name="Krull N."/>
            <person name="Liu D.Y."/>
            <person name="Cavanagh H."/>
            <person name="Bos A."/>
            <person name="Gray C.A."/>
            <person name="Murphy B.T."/>
            <person name="Linington R.G."/>
            <person name="Eustaquio A.S."/>
        </authorList>
    </citation>
    <scope>NUCLEOTIDE SEQUENCE [LARGE SCALE GENOMIC DNA]</scope>
    <source>
        <strain evidence="3 4">RL16-012-BIC-B</strain>
    </source>
</reference>
<dbReference type="Pfam" id="PF13649">
    <property type="entry name" value="Methyltransf_25"/>
    <property type="match status" value="1"/>
</dbReference>
<dbReference type="GO" id="GO:0008168">
    <property type="term" value="F:methyltransferase activity"/>
    <property type="evidence" value="ECO:0007669"/>
    <property type="project" value="UniProtKB-KW"/>
</dbReference>
<dbReference type="EMBL" id="JAQQFN010000020">
    <property type="protein sequence ID" value="MFL9886213.1"/>
    <property type="molecule type" value="Genomic_DNA"/>
</dbReference>
<dbReference type="RefSeq" id="WP_408330101.1">
    <property type="nucleotide sequence ID" value="NZ_JAQQFH010000013.1"/>
</dbReference>
<proteinExistence type="predicted"/>
<dbReference type="Proteomes" id="UP001629249">
    <property type="component" value="Unassembled WGS sequence"/>
</dbReference>
<dbReference type="SUPFAM" id="SSF53335">
    <property type="entry name" value="S-adenosyl-L-methionine-dependent methyltransferases"/>
    <property type="match status" value="1"/>
</dbReference>